<dbReference type="InterPro" id="IPR002110">
    <property type="entry name" value="Ankyrin_rpt"/>
</dbReference>
<evidence type="ECO:0000313" key="3">
    <source>
        <dbReference type="EMBL" id="KAK4212792.1"/>
    </source>
</evidence>
<dbReference type="Gene3D" id="1.25.40.20">
    <property type="entry name" value="Ankyrin repeat-containing domain"/>
    <property type="match status" value="2"/>
</dbReference>
<dbReference type="SUPFAM" id="SSF48403">
    <property type="entry name" value="Ankyrin repeat"/>
    <property type="match status" value="1"/>
</dbReference>
<dbReference type="AlphaFoldDB" id="A0AAN6Y9Y5"/>
<name>A0AAN6Y9Y5_9PEZI</name>
<dbReference type="EMBL" id="MU858121">
    <property type="protein sequence ID" value="KAK4212792.1"/>
    <property type="molecule type" value="Genomic_DNA"/>
</dbReference>
<sequence>MFSEALGADLASRAAFASTCRRINQAVEPGLYKDEITWNDGYCIIWAAEKGQVQTMQKCIAGGGDIFRRFVLSDGYSPGPLHTLLHLSARVGMDHMVAFLLDQGFDIHTEARGVCADSAAVTSLQHSPDRPCMFMSGQSSTARLLISRGALNHPTDPLLPRKAAIRAAASFGLYDIFPDIIKGRKSEVPAIIGAAPRSDLDILNRRGLNTFHYGALHHACGSDSNIQTIRALIEHGADPNERIAVLDPTKGTPLSLAGTGVGPARVVHVLMDLGANPEMLFAANDQDFPTKTLGYILHRILYFDIDYEKVPTEEITRRMLVHADRLIQNGANLFTASRRYSSLISGSDVLKGFLLPVVHCTYYDCAPMIMDFLVKQGVHVDEYYDGNTALTTLVQALESGLDLDPLSTPSVERRRRLFEGIKVLLEHGACVLAPGRHHHIQGRQYVIDRFFGRFPDPFDSPLDPNTIKLVLMFLQTPSKCRGCSQALDGRLREWLDRRTVG</sequence>
<accession>A0AAN6Y9Y5</accession>
<dbReference type="InterPro" id="IPR050745">
    <property type="entry name" value="Multifunctional_regulatory"/>
</dbReference>
<evidence type="ECO:0000256" key="1">
    <source>
        <dbReference type="ARBA" id="ARBA00022737"/>
    </source>
</evidence>
<dbReference type="InterPro" id="IPR036770">
    <property type="entry name" value="Ankyrin_rpt-contain_sf"/>
</dbReference>
<keyword evidence="4" id="KW-1185">Reference proteome</keyword>
<reference evidence="3" key="1">
    <citation type="journal article" date="2023" name="Mol. Phylogenet. Evol.">
        <title>Genome-scale phylogeny and comparative genomics of the fungal order Sordariales.</title>
        <authorList>
            <person name="Hensen N."/>
            <person name="Bonometti L."/>
            <person name="Westerberg I."/>
            <person name="Brannstrom I.O."/>
            <person name="Guillou S."/>
            <person name="Cros-Aarteil S."/>
            <person name="Calhoun S."/>
            <person name="Haridas S."/>
            <person name="Kuo A."/>
            <person name="Mondo S."/>
            <person name="Pangilinan J."/>
            <person name="Riley R."/>
            <person name="LaButti K."/>
            <person name="Andreopoulos B."/>
            <person name="Lipzen A."/>
            <person name="Chen C."/>
            <person name="Yan M."/>
            <person name="Daum C."/>
            <person name="Ng V."/>
            <person name="Clum A."/>
            <person name="Steindorff A."/>
            <person name="Ohm R.A."/>
            <person name="Martin F."/>
            <person name="Silar P."/>
            <person name="Natvig D.O."/>
            <person name="Lalanne C."/>
            <person name="Gautier V."/>
            <person name="Ament-Velasquez S.L."/>
            <person name="Kruys A."/>
            <person name="Hutchinson M.I."/>
            <person name="Powell A.J."/>
            <person name="Barry K."/>
            <person name="Miller A.N."/>
            <person name="Grigoriev I.V."/>
            <person name="Debuchy R."/>
            <person name="Gladieux P."/>
            <person name="Hiltunen Thoren M."/>
            <person name="Johannesson H."/>
        </authorList>
    </citation>
    <scope>NUCLEOTIDE SEQUENCE</scope>
    <source>
        <strain evidence="3">PSN293</strain>
    </source>
</reference>
<evidence type="ECO:0000313" key="4">
    <source>
        <dbReference type="Proteomes" id="UP001301769"/>
    </source>
</evidence>
<dbReference type="PANTHER" id="PTHR24189">
    <property type="entry name" value="MYOTROPHIN"/>
    <property type="match status" value="1"/>
</dbReference>
<comment type="caution">
    <text evidence="3">The sequence shown here is derived from an EMBL/GenBank/DDBJ whole genome shotgun (WGS) entry which is preliminary data.</text>
</comment>
<dbReference type="Pfam" id="PF00023">
    <property type="entry name" value="Ank"/>
    <property type="match status" value="1"/>
</dbReference>
<dbReference type="PANTHER" id="PTHR24189:SF50">
    <property type="entry name" value="ANKYRIN REPEAT AND SOCS BOX PROTEIN 2"/>
    <property type="match status" value="1"/>
</dbReference>
<keyword evidence="2" id="KW-0040">ANK repeat</keyword>
<keyword evidence="1" id="KW-0677">Repeat</keyword>
<gene>
    <name evidence="3" type="ORF">QBC37DRAFT_483608</name>
</gene>
<evidence type="ECO:0000256" key="2">
    <source>
        <dbReference type="ARBA" id="ARBA00023043"/>
    </source>
</evidence>
<proteinExistence type="predicted"/>
<dbReference type="SMART" id="SM00248">
    <property type="entry name" value="ANK"/>
    <property type="match status" value="5"/>
</dbReference>
<organism evidence="3 4">
    <name type="scientific">Rhypophila decipiens</name>
    <dbReference type="NCBI Taxonomy" id="261697"/>
    <lineage>
        <taxon>Eukaryota</taxon>
        <taxon>Fungi</taxon>
        <taxon>Dikarya</taxon>
        <taxon>Ascomycota</taxon>
        <taxon>Pezizomycotina</taxon>
        <taxon>Sordariomycetes</taxon>
        <taxon>Sordariomycetidae</taxon>
        <taxon>Sordariales</taxon>
        <taxon>Naviculisporaceae</taxon>
        <taxon>Rhypophila</taxon>
    </lineage>
</organism>
<reference evidence="3" key="2">
    <citation type="submission" date="2023-05" db="EMBL/GenBank/DDBJ databases">
        <authorList>
            <consortium name="Lawrence Berkeley National Laboratory"/>
            <person name="Steindorff A."/>
            <person name="Hensen N."/>
            <person name="Bonometti L."/>
            <person name="Westerberg I."/>
            <person name="Brannstrom I.O."/>
            <person name="Guillou S."/>
            <person name="Cros-Aarteil S."/>
            <person name="Calhoun S."/>
            <person name="Haridas S."/>
            <person name="Kuo A."/>
            <person name="Mondo S."/>
            <person name="Pangilinan J."/>
            <person name="Riley R."/>
            <person name="Labutti K."/>
            <person name="Andreopoulos B."/>
            <person name="Lipzen A."/>
            <person name="Chen C."/>
            <person name="Yanf M."/>
            <person name="Daum C."/>
            <person name="Ng V."/>
            <person name="Clum A."/>
            <person name="Ohm R."/>
            <person name="Martin F."/>
            <person name="Silar P."/>
            <person name="Natvig D."/>
            <person name="Lalanne C."/>
            <person name="Gautier V."/>
            <person name="Ament-Velasquez S.L."/>
            <person name="Kruys A."/>
            <person name="Hutchinson M.I."/>
            <person name="Powell A.J."/>
            <person name="Barry K."/>
            <person name="Miller A.N."/>
            <person name="Grigoriev I.V."/>
            <person name="Debuchy R."/>
            <person name="Gladieux P."/>
            <person name="Thoren M.H."/>
            <person name="Johannesson H."/>
        </authorList>
    </citation>
    <scope>NUCLEOTIDE SEQUENCE</scope>
    <source>
        <strain evidence="3">PSN293</strain>
    </source>
</reference>
<dbReference type="Proteomes" id="UP001301769">
    <property type="component" value="Unassembled WGS sequence"/>
</dbReference>
<protein>
    <submittedName>
        <fullName evidence="3">Uncharacterized protein</fullName>
    </submittedName>
</protein>